<dbReference type="InterPro" id="IPR016024">
    <property type="entry name" value="ARM-type_fold"/>
</dbReference>
<reference evidence="4 5" key="2">
    <citation type="journal article" date="2013" name="IMA Fungus">
        <title>IMA Genome-F 1: Ceratocystis fimbriata: Draft nuclear genome sequence for the plant pathogen, Ceratocystis fimbriata.</title>
        <authorList>
            <person name="Wilken P.M."/>
            <person name="Steenkamp E.T."/>
            <person name="Wingfield M.J."/>
            <person name="de Beer Z.W."/>
            <person name="Wingfield B.D."/>
        </authorList>
    </citation>
    <scope>NUCLEOTIDE SEQUENCE [LARGE SCALE GENOMIC DNA]</scope>
    <source>
        <strain evidence="4 5">CBS 114723</strain>
    </source>
</reference>
<dbReference type="GO" id="GO:0008278">
    <property type="term" value="C:cohesin complex"/>
    <property type="evidence" value="ECO:0007669"/>
    <property type="project" value="TreeGrafter"/>
</dbReference>
<feature type="domain" description="SCD" evidence="3">
    <location>
        <begin position="349"/>
        <end position="432"/>
    </location>
</feature>
<dbReference type="PROSITE" id="PS51425">
    <property type="entry name" value="SCD"/>
    <property type="match status" value="1"/>
</dbReference>
<feature type="compositionally biased region" description="Polar residues" evidence="2">
    <location>
        <begin position="27"/>
        <end position="36"/>
    </location>
</feature>
<comment type="caution">
    <text evidence="4">The sequence shown here is derived from an EMBL/GenBank/DDBJ whole genome shotgun (WGS) entry which is preliminary data.</text>
</comment>
<evidence type="ECO:0000256" key="1">
    <source>
        <dbReference type="SAM" id="Coils"/>
    </source>
</evidence>
<name>A0A2C5X3S6_9PEZI</name>
<dbReference type="STRING" id="1035309.A0A2C5X3S6"/>
<dbReference type="InterPro" id="IPR013721">
    <property type="entry name" value="STAG"/>
</dbReference>
<feature type="compositionally biased region" description="Polar residues" evidence="2">
    <location>
        <begin position="104"/>
        <end position="114"/>
    </location>
</feature>
<proteinExistence type="predicted"/>
<dbReference type="PANTHER" id="PTHR11199:SF0">
    <property type="entry name" value="LD34181P-RELATED"/>
    <property type="match status" value="1"/>
</dbReference>
<dbReference type="GO" id="GO:0000785">
    <property type="term" value="C:chromatin"/>
    <property type="evidence" value="ECO:0007669"/>
    <property type="project" value="TreeGrafter"/>
</dbReference>
<dbReference type="InterPro" id="IPR039662">
    <property type="entry name" value="Cohesin_Scc3/SA"/>
</dbReference>
<dbReference type="Proteomes" id="UP000222788">
    <property type="component" value="Unassembled WGS sequence"/>
</dbReference>
<dbReference type="SUPFAM" id="SSF48371">
    <property type="entry name" value="ARM repeat"/>
    <property type="match status" value="2"/>
</dbReference>
<dbReference type="Pfam" id="PF21581">
    <property type="entry name" value="SCD"/>
    <property type="match status" value="1"/>
</dbReference>
<organism evidence="4 5">
    <name type="scientific">Ceratocystis fimbriata CBS 114723</name>
    <dbReference type="NCBI Taxonomy" id="1035309"/>
    <lineage>
        <taxon>Eukaryota</taxon>
        <taxon>Fungi</taxon>
        <taxon>Dikarya</taxon>
        <taxon>Ascomycota</taxon>
        <taxon>Pezizomycotina</taxon>
        <taxon>Sordariomycetes</taxon>
        <taxon>Hypocreomycetidae</taxon>
        <taxon>Microascales</taxon>
        <taxon>Ceratocystidaceae</taxon>
        <taxon>Ceratocystis</taxon>
    </lineage>
</organism>
<dbReference type="GO" id="GO:0007062">
    <property type="term" value="P:sister chromatid cohesion"/>
    <property type="evidence" value="ECO:0007669"/>
    <property type="project" value="UniProtKB-ARBA"/>
</dbReference>
<dbReference type="Pfam" id="PF24571">
    <property type="entry name" value="HEAT_SCC3-SA"/>
    <property type="match status" value="1"/>
</dbReference>
<accession>A0A2C5X3S6</accession>
<feature type="compositionally biased region" description="Basic and acidic residues" evidence="2">
    <location>
        <begin position="42"/>
        <end position="51"/>
    </location>
</feature>
<dbReference type="Gene3D" id="1.25.10.10">
    <property type="entry name" value="Leucine-rich Repeat Variant"/>
    <property type="match status" value="1"/>
</dbReference>
<feature type="coiled-coil region" evidence="1">
    <location>
        <begin position="830"/>
        <end position="857"/>
    </location>
</feature>
<protein>
    <submittedName>
        <fullName evidence="4">Cohesin subunit psc3</fullName>
    </submittedName>
</protein>
<dbReference type="InterPro" id="IPR056396">
    <property type="entry name" value="HEAT_SCC3-SA"/>
</dbReference>
<feature type="compositionally biased region" description="Acidic residues" evidence="2">
    <location>
        <begin position="52"/>
        <end position="78"/>
    </location>
</feature>
<feature type="region of interest" description="Disordered" evidence="2">
    <location>
        <begin position="1"/>
        <end position="118"/>
    </location>
</feature>
<evidence type="ECO:0000313" key="4">
    <source>
        <dbReference type="EMBL" id="PHH52521.1"/>
    </source>
</evidence>
<dbReference type="Pfam" id="PF08514">
    <property type="entry name" value="STAG"/>
    <property type="match status" value="1"/>
</dbReference>
<feature type="region of interest" description="Disordered" evidence="2">
    <location>
        <begin position="1116"/>
        <end position="1179"/>
    </location>
</feature>
<feature type="region of interest" description="Disordered" evidence="2">
    <location>
        <begin position="983"/>
        <end position="1008"/>
    </location>
</feature>
<evidence type="ECO:0000256" key="2">
    <source>
        <dbReference type="SAM" id="MobiDB-lite"/>
    </source>
</evidence>
<dbReference type="GO" id="GO:0005634">
    <property type="term" value="C:nucleus"/>
    <property type="evidence" value="ECO:0007669"/>
    <property type="project" value="TreeGrafter"/>
</dbReference>
<evidence type="ECO:0000259" key="3">
    <source>
        <dbReference type="PROSITE" id="PS51425"/>
    </source>
</evidence>
<feature type="compositionally biased region" description="Acidic residues" evidence="2">
    <location>
        <begin position="1124"/>
        <end position="1142"/>
    </location>
</feature>
<dbReference type="EMBL" id="APWK03000065">
    <property type="protein sequence ID" value="PHH52521.1"/>
    <property type="molecule type" value="Genomic_DNA"/>
</dbReference>
<sequence>MESNGGSPAPDGDQVTRRSKRVVNPPATFQTESSQATKRKRDGGDEDHGMVDDDDELSELSELDDDDESEEESDEDADAYVSEKKSKKKTARRRKPAVKRVKTTNGQNGLSSLPTRPKKAVRTTNIVVDEGFSAPEGSLFYNIFESSTAVDEIAEQWLSQYKENGDAATTELVNFVLQCAGCNIPIDEDDIRDEENCQNRLTDIQSTHQDKSIVDYPLIAKGKGGGKPFRDLLFGFFNSLINLLHSTEILYEDNNLVNTLYTWVATLSSSTLRPFRHTATTVALMFQTGLVSVVDVLDKRTATLEMQLESARKSRNKSRIAEVRRALDDATNNRSICQDRISAFFETVFVHRYRDVDPKIRTDCVEALGTWIWSLPSTFLQPEYLRYLGWMLSDVTNNTRQEVLRQLSRIFKRDAQKVGHFIERFRGRIVEIATRDSEASVRVSAIFVTEVLRAAGMLEPNDVDEIGRMIFDLEPRVRKAVISFFMACVNEMNENMVERAGGADAVQEAFGSIEDDDFSSPQEGWLTIKSLAELLSSYDLSIQESENPFVKRTVTDIMTKSEDADARISLAAQALLEKMPEVRNWEMIAGYLLYDHSTSSKFKRSKSNISTEQLIKSLVAPRPEEEVVLLEVLGASAKVSLNQNNNLVAQGKKLSKLETTELHENTALQLAAVIRRLLNKYGGDATAAASVMKLEHLLDLNIFSHLHQESTAYEKLLDEICTQFNRHNNREVLVEAAIALLHARSHDELEEMVDVKLATLWDEAIDTLRSFDKNYELGTRGNIEISQLSDLGTVLLKIGLLSKISDCCTLLEAEGRDVSSSDPAINILANVVHRGQYDQADANIDDAEDEAVGLAIEASLFYFMWKVKSMQQMIQSGAGVSDKIVDYVSNIQDKFWTHLVETFSTRAFNDDLQLLAAGTVCDLHVLMGSLRPYIEQATASGSVPNIDGVVSLVRPIEPGLVKEFIFVLDGAEKIYAKRARKTLNDPAEDEDPMDEDDEDEDEDEDRDQSLTKLEKMALELQAEKNLCELAGKYVLAISAKLLDFVGDSAGKLHRRLQRNQNNLGPNYKEVISYLDEAKIAEALNGRRKAPRKASAVPAKYSAIGLNGASTNGNQGFKSATLVENDSDSDLSDIADPDADDSPEGLRRRELLDDDIEDEPDADRSTPMQKMTVDDDILGD</sequence>
<keyword evidence="5" id="KW-1185">Reference proteome</keyword>
<reference evidence="4 5" key="1">
    <citation type="journal article" date="2013" name="Fungal Biol.">
        <title>Analysis of microsatellite markers in the genome of the plant pathogen Ceratocystis fimbriata.</title>
        <authorList>
            <person name="Simpson M.C."/>
            <person name="Wilken P.M."/>
            <person name="Coetzee M.P."/>
            <person name="Wingfield M.J."/>
            <person name="Wingfield B.D."/>
        </authorList>
    </citation>
    <scope>NUCLEOTIDE SEQUENCE [LARGE SCALE GENOMIC DNA]</scope>
    <source>
        <strain evidence="4 5">CBS 114723</strain>
    </source>
</reference>
<evidence type="ECO:0000313" key="5">
    <source>
        <dbReference type="Proteomes" id="UP000222788"/>
    </source>
</evidence>
<dbReference type="AlphaFoldDB" id="A0A2C5X3S6"/>
<feature type="compositionally biased region" description="Acidic residues" evidence="2">
    <location>
        <begin position="1151"/>
        <end position="1160"/>
    </location>
</feature>
<dbReference type="OrthoDB" id="498590at2759"/>
<dbReference type="GO" id="GO:0003682">
    <property type="term" value="F:chromatin binding"/>
    <property type="evidence" value="ECO:0007669"/>
    <property type="project" value="TreeGrafter"/>
</dbReference>
<dbReference type="PANTHER" id="PTHR11199">
    <property type="entry name" value="STROMAL ANTIGEN"/>
    <property type="match status" value="1"/>
</dbReference>
<keyword evidence="1" id="KW-0175">Coiled coil</keyword>
<gene>
    <name evidence="4" type="primary">psc3</name>
    <name evidence="4" type="ORF">CFIMG_002927RAa</name>
</gene>
<feature type="compositionally biased region" description="Basic residues" evidence="2">
    <location>
        <begin position="85"/>
        <end position="102"/>
    </location>
</feature>
<feature type="compositionally biased region" description="Acidic residues" evidence="2">
    <location>
        <begin position="986"/>
        <end position="1006"/>
    </location>
</feature>
<dbReference type="InterPro" id="IPR011989">
    <property type="entry name" value="ARM-like"/>
</dbReference>
<dbReference type="InterPro" id="IPR020839">
    <property type="entry name" value="SCD"/>
</dbReference>